<feature type="binding site" evidence="4">
    <location>
        <position position="367"/>
    </location>
    <ligand>
        <name>substrate</name>
    </ligand>
</feature>
<dbReference type="InterPro" id="IPR015421">
    <property type="entry name" value="PyrdxlP-dep_Trfase_major"/>
</dbReference>
<dbReference type="PIRSF" id="PIRSF000524">
    <property type="entry name" value="SPT"/>
    <property type="match status" value="1"/>
</dbReference>
<evidence type="ECO:0000256" key="3">
    <source>
        <dbReference type="ARBA" id="ARBA00022898"/>
    </source>
</evidence>
<evidence type="ECO:0000256" key="1">
    <source>
        <dbReference type="ARBA" id="ARBA00001933"/>
    </source>
</evidence>
<accession>A0A947D5M0</accession>
<dbReference type="GO" id="GO:0019265">
    <property type="term" value="P:glycine biosynthetic process, by transamination of glyoxylate"/>
    <property type="evidence" value="ECO:0007669"/>
    <property type="project" value="TreeGrafter"/>
</dbReference>
<feature type="domain" description="Aminotransferase class V" evidence="7">
    <location>
        <begin position="68"/>
        <end position="357"/>
    </location>
</feature>
<dbReference type="Gene3D" id="3.40.640.10">
    <property type="entry name" value="Type I PLP-dependent aspartate aminotransferase-like (Major domain)"/>
    <property type="match status" value="1"/>
</dbReference>
<feature type="modified residue" description="N6-(pyridoxal phosphate)lysine" evidence="5">
    <location>
        <position position="219"/>
    </location>
</feature>
<dbReference type="Pfam" id="PF00266">
    <property type="entry name" value="Aminotran_5"/>
    <property type="match status" value="1"/>
</dbReference>
<keyword evidence="3 5" id="KW-0663">Pyridoxal phosphate</keyword>
<dbReference type="InterPro" id="IPR015422">
    <property type="entry name" value="PyrdxlP-dep_Trfase_small"/>
</dbReference>
<evidence type="ECO:0000313" key="9">
    <source>
        <dbReference type="Proteomes" id="UP000766595"/>
    </source>
</evidence>
<reference evidence="8 9" key="1">
    <citation type="submission" date="2021-06" db="EMBL/GenBank/DDBJ databases">
        <authorList>
            <person name="Grouzdev D.S."/>
            <person name="Koziaeva V."/>
        </authorList>
    </citation>
    <scope>NUCLEOTIDE SEQUENCE [LARGE SCALE GENOMIC DNA]</scope>
    <source>
        <strain evidence="8 9">22</strain>
    </source>
</reference>
<evidence type="ECO:0000256" key="6">
    <source>
        <dbReference type="SAM" id="MobiDB-lite"/>
    </source>
</evidence>
<feature type="compositionally biased region" description="Low complexity" evidence="6">
    <location>
        <begin position="12"/>
        <end position="21"/>
    </location>
</feature>
<evidence type="ECO:0000313" key="8">
    <source>
        <dbReference type="EMBL" id="MBT9288627.1"/>
    </source>
</evidence>
<proteinExistence type="inferred from homology"/>
<keyword evidence="8" id="KW-0808">Transferase</keyword>
<dbReference type="FunFam" id="3.40.640.10:FF:000054">
    <property type="entry name" value="Serine--glyoxylate aminotransferase"/>
    <property type="match status" value="1"/>
</dbReference>
<evidence type="ECO:0000256" key="2">
    <source>
        <dbReference type="ARBA" id="ARBA00009236"/>
    </source>
</evidence>
<dbReference type="SUPFAM" id="SSF53383">
    <property type="entry name" value="PLP-dependent transferases"/>
    <property type="match status" value="1"/>
</dbReference>
<sequence length="417" mass="44253">MYQDHVSKSGGPAPARPKAAPVPLARGREFLSIPGPTNVPDVVLQAMHRPAVDIYADELLATTGHCLETLKAVFRTEGSTYIYIANGHGAWEAALTNTLSRGDHVLVLESGRFARGWGDQGEFLGLTIEVLPGDWRKAVDPAAVEARLKADTLHTIKAILVVQIDTASGVVNDIPAIRAAIDAAGHPALFMVDGIASVGCMEYEMDRWAIDVSVTCSQKGLMMTPGLSFVAASPKAKAAHRTAGLRTAYWDWSARDLPENYRKFCGTAPEHMLFGLEASLGLLFEEGLERVWARHLGLASAVQAAVAVWAEGGALEFNVLAPAERSPAVTTILTPGFDPQRLRDFTRHNAGVVLGSGIGDLTGRAFRIAHMGYANAPMVLGTLGATEVALKTLGIPIGDGGVQAALTALQRHFGTPA</sequence>
<dbReference type="AlphaFoldDB" id="A0A947D5M0"/>
<dbReference type="FunFam" id="3.90.1150.10:FF:000204">
    <property type="entry name" value="Hypothetical aminotransferase"/>
    <property type="match status" value="1"/>
</dbReference>
<dbReference type="Gene3D" id="3.90.1150.10">
    <property type="entry name" value="Aspartate Aminotransferase, domain 1"/>
    <property type="match status" value="1"/>
</dbReference>
<feature type="region of interest" description="Disordered" evidence="6">
    <location>
        <begin position="1"/>
        <end position="21"/>
    </location>
</feature>
<dbReference type="Proteomes" id="UP000766595">
    <property type="component" value="Unassembled WGS sequence"/>
</dbReference>
<dbReference type="EMBL" id="JAHHZF010000002">
    <property type="protein sequence ID" value="MBT9288627.1"/>
    <property type="molecule type" value="Genomic_DNA"/>
</dbReference>
<dbReference type="PANTHER" id="PTHR21152:SF40">
    <property type="entry name" value="ALANINE--GLYOXYLATE AMINOTRANSFERASE"/>
    <property type="match status" value="1"/>
</dbReference>
<dbReference type="InterPro" id="IPR015424">
    <property type="entry name" value="PyrdxlP-dep_Trfase"/>
</dbReference>
<comment type="similarity">
    <text evidence="2">Belongs to the class-V pyridoxal-phosphate-dependent aminotransferase family.</text>
</comment>
<dbReference type="GO" id="GO:0008453">
    <property type="term" value="F:alanine-glyoxylate transaminase activity"/>
    <property type="evidence" value="ECO:0007669"/>
    <property type="project" value="TreeGrafter"/>
</dbReference>
<keyword evidence="8" id="KW-0032">Aminotransferase</keyword>
<protein>
    <submittedName>
        <fullName evidence="8">Aminotransferase class V-fold PLP-dependent enzyme</fullName>
    </submittedName>
</protein>
<keyword evidence="9" id="KW-1185">Reference proteome</keyword>
<name>A0A947D5M0_9HYPH</name>
<comment type="cofactor">
    <cofactor evidence="1 5">
        <name>pyridoxal 5'-phosphate</name>
        <dbReference type="ChEBI" id="CHEBI:597326"/>
    </cofactor>
</comment>
<evidence type="ECO:0000256" key="5">
    <source>
        <dbReference type="PIRSR" id="PIRSR000524-50"/>
    </source>
</evidence>
<evidence type="ECO:0000259" key="7">
    <source>
        <dbReference type="Pfam" id="PF00266"/>
    </source>
</evidence>
<comment type="caution">
    <text evidence="8">The sequence shown here is derived from an EMBL/GenBank/DDBJ whole genome shotgun (WGS) entry which is preliminary data.</text>
</comment>
<dbReference type="InterPro" id="IPR000192">
    <property type="entry name" value="Aminotrans_V_dom"/>
</dbReference>
<evidence type="ECO:0000256" key="4">
    <source>
        <dbReference type="PIRSR" id="PIRSR000524-1"/>
    </source>
</evidence>
<dbReference type="GO" id="GO:0004760">
    <property type="term" value="F:L-serine-pyruvate transaminase activity"/>
    <property type="evidence" value="ECO:0007669"/>
    <property type="project" value="TreeGrafter"/>
</dbReference>
<organism evidence="8 9">
    <name type="scientific">Prosthecodimorpha staleyi</name>
    <dbReference type="NCBI Taxonomy" id="2840188"/>
    <lineage>
        <taxon>Bacteria</taxon>
        <taxon>Pseudomonadati</taxon>
        <taxon>Pseudomonadota</taxon>
        <taxon>Alphaproteobacteria</taxon>
        <taxon>Hyphomicrobiales</taxon>
        <taxon>Ancalomicrobiaceae</taxon>
        <taxon>Prosthecodimorpha</taxon>
    </lineage>
</organism>
<dbReference type="PANTHER" id="PTHR21152">
    <property type="entry name" value="AMINOTRANSFERASE CLASS V"/>
    <property type="match status" value="1"/>
</dbReference>
<gene>
    <name evidence="8" type="ORF">KL771_04145</name>
</gene>
<dbReference type="InterPro" id="IPR024169">
    <property type="entry name" value="SP_NH2Trfase/AEP_transaminase"/>
</dbReference>
<dbReference type="RefSeq" id="WP_261967296.1">
    <property type="nucleotide sequence ID" value="NZ_JAHHZF010000002.1"/>
</dbReference>